<organism evidence="1 2">
    <name type="scientific">Limnobaculum allomyrinae</name>
    <dbReference type="NCBI Taxonomy" id="2791986"/>
    <lineage>
        <taxon>Bacteria</taxon>
        <taxon>Pseudomonadati</taxon>
        <taxon>Pseudomonadota</taxon>
        <taxon>Gammaproteobacteria</taxon>
        <taxon>Enterobacterales</taxon>
        <taxon>Budviciaceae</taxon>
        <taxon>Limnobaculum</taxon>
    </lineage>
</organism>
<dbReference type="InterPro" id="IPR008868">
    <property type="entry name" value="TniB"/>
</dbReference>
<protein>
    <submittedName>
        <fullName evidence="1">TniB family NTP-binding protein</fullName>
    </submittedName>
</protein>
<dbReference type="RefSeq" id="WP_218468254.1">
    <property type="nucleotide sequence ID" value="NZ_JADRCR010000003.1"/>
</dbReference>
<accession>A0ABS1IPQ4</accession>
<dbReference type="Pfam" id="PF05621">
    <property type="entry name" value="TniB"/>
    <property type="match status" value="1"/>
</dbReference>
<proteinExistence type="predicted"/>
<evidence type="ECO:0000313" key="2">
    <source>
        <dbReference type="Proteomes" id="UP001296921"/>
    </source>
</evidence>
<evidence type="ECO:0000313" key="1">
    <source>
        <dbReference type="EMBL" id="MBK5143730.1"/>
    </source>
</evidence>
<dbReference type="Proteomes" id="UP001296921">
    <property type="component" value="Unassembled WGS sequence"/>
</dbReference>
<gene>
    <name evidence="1" type="ORF">I2494_08375</name>
</gene>
<dbReference type="EMBL" id="JADRCR010000003">
    <property type="protein sequence ID" value="MBK5143730.1"/>
    <property type="molecule type" value="Genomic_DNA"/>
</dbReference>
<keyword evidence="2" id="KW-1185">Reference proteome</keyword>
<comment type="caution">
    <text evidence="1">The sequence shown here is derived from an EMBL/GenBank/DDBJ whole genome shotgun (WGS) entry which is preliminary data.</text>
</comment>
<reference evidence="1 2" key="1">
    <citation type="submission" date="2020-11" db="EMBL/GenBank/DDBJ databases">
        <title>Insectihabitans protaetiae gen. nov. sp. nov. and Insectihabitans allomyrinae sp. nov., isolated from larvae of Protaetia brevitarsis seulensis and Allomyrina dichotoma, respectively.</title>
        <authorList>
            <person name="Lee S.D."/>
            <person name="Byeon Y.-S."/>
            <person name="Kim S.-M."/>
            <person name="Yang H.L."/>
            <person name="Kim I.S."/>
        </authorList>
    </citation>
    <scope>NUCLEOTIDE SEQUENCE [LARGE SCALE GENOMIC DNA]</scope>
    <source>
        <strain evidence="1 2">BWR-B9</strain>
    </source>
</reference>
<sequence>MRNRNLIFATTARLKDLIIHHPQFDIAYQRIIDAYEMKRLADVAQNLICVSESGTGKSTLNAALARNFPAYDADERRIIPVLVVSTPPFPTIKNMAEEVLVKLGDPLFYKGSAVEKTNRILTYLIKCDVKLVIFDELQHFIDQGKHSSPLQVSDWLKTIIDKANIATVLMGLERSEQILQINEQLRRRFSHRIDLKAFSLVSKEEYKSFLSVLCTLQDALRLPALMNLKNETVIQRFHFATNGIIDYMVKLFIGAYEIAINNQLSSLNMECLEEAFTQYIWNNAIGDLNPFNNKFKWMRLDKEGMPFHRFYFVRSSLNAHSR</sequence>
<name>A0ABS1IPQ4_9GAMM</name>